<dbReference type="EMBL" id="JBHSKN010000031">
    <property type="protein sequence ID" value="MFC5244627.1"/>
    <property type="molecule type" value="Genomic_DNA"/>
</dbReference>
<feature type="compositionally biased region" description="Basic and acidic residues" evidence="1">
    <location>
        <begin position="808"/>
        <end position="824"/>
    </location>
</feature>
<sequence length="1302" mass="140184">MYPPTQPSASGRSHRSRRFTRLAAATALLLTAQAGIALTGQAAAAPAPEDTPASAKATQPSKAEIIQGDMEWAAAHTKGSKAWAILQAKETGKKVVVTDETTADSITVANPDGTLTTEMTPGPERVWRGGKWRTVDATWTKAADGSVKAKEHPGGLRLAGKSGTAPASLAAGQKAGARDLVTLGTGDESVTLQWKGGLPEPELDGTTARYRQAVPGADLVVEATRTGFEQFVEIHQRPDGAYSYTLPVKAKGLKAKANDDGSVTFTDARTGAARATMPAPVMWDASVDKTSGKHTRQARVDMKVLDKGNGRIDLVITPSEDFLNDPKTQYPVTVDPSTSALAATFDTYVQQGETVDWSNDVELDFGNPGTKNADGTPRTARSFITWNTTPIQDALIVDTNLALWNFHSGNTDCSTQSWTIGNTSAPSTSSRWTDQPTWTQYHSSTQTRGNPGCTGTQPDGWINADVDTLVQTWASAKATRGHMGLRAATDDTRAWKRVNSGNATSNQPKLSVTYNYRPSDGTNRQAGTPFKSYAGVWAVNTTTPTLRDTFADQDGDTVNATFQVYDAATNTPITTPNGEGLLVSEYGEQGKPVSVTVPAGQLQDGKTYKFRTNAYDGTHYNLNWSPWTQFVVDTTAPGEPVKMSSLIYPEGQWGGGAGIPGQFDVETGDDGAREVRYRLDGIADLDEDEELDDGVNARRPAALLADTWQSVATTAGNAVFEATPTTEGSHYIEAATVDRADNVGEVRAYGVRVGNGPRRVNHIIDIALPKPEKSDGTWRQVDGTQPIPDWNPQIVSLDPARAGSIKTPDGKVARGGGKERCEDSGSTRICSKIELREVLKPGAKASGGNEGSAVTPEAETTPAPIIPYCSQTGPAADGSFTRTQACLGYQYTYKAIEISSDKPPRLKGVAVFDIQAQVLTDVKSKDIKLWAKWTPVPLMLSEPPVTGSIKVSFTPTCDFGCTSSPEFDWDGPMTWNGSYPTDPHEQTGIAVMTWDTALDDLDNAGPHDQDRQRSFPLDFRMQIDTSLDGVKQHNAMIENGTFSARCDAANINNMPPGCVFPANNPGWVIDPATYPAAAVHAELMAAKLPGHEGSDYTHPLHYLPMAKKGQPQRNRFDRSNRQNRQVICGRSGPTGFVPHDKTALFDYLLTPKPTNPDPKDKPSCDEYAFNATYESGGMPKAPDGNVNPYLVSNGEECVQTYEGLSDDGTLHFRDDGRYPEPDWTKAKCGRSSMSLEVNSGAMRLFSQFASANRLLDADGYYVWTGLKAAGCDWTAETVICDAWANGFPDRSQSSSKLSGPRR</sequence>
<reference evidence="4" key="1">
    <citation type="journal article" date="2019" name="Int. J. Syst. Evol. Microbiol.">
        <title>The Global Catalogue of Microorganisms (GCM) 10K type strain sequencing project: providing services to taxonomists for standard genome sequencing and annotation.</title>
        <authorList>
            <consortium name="The Broad Institute Genomics Platform"/>
            <consortium name="The Broad Institute Genome Sequencing Center for Infectious Disease"/>
            <person name="Wu L."/>
            <person name="Ma J."/>
        </authorList>
    </citation>
    <scope>NUCLEOTIDE SEQUENCE [LARGE SCALE GENOMIC DNA]</scope>
    <source>
        <strain evidence="4">CGMCC 4.7131</strain>
    </source>
</reference>
<gene>
    <name evidence="3" type="ORF">ACFPWV_32735</name>
</gene>
<feature type="region of interest" description="Disordered" evidence="1">
    <location>
        <begin position="1108"/>
        <end position="1134"/>
    </location>
</feature>
<feature type="signal peptide" evidence="2">
    <location>
        <begin position="1"/>
        <end position="44"/>
    </location>
</feature>
<evidence type="ECO:0000256" key="1">
    <source>
        <dbReference type="SAM" id="MobiDB-lite"/>
    </source>
</evidence>
<protein>
    <submittedName>
        <fullName evidence="3">DNRLRE domain-containing protein</fullName>
    </submittedName>
</protein>
<dbReference type="NCBIfam" id="NF033679">
    <property type="entry name" value="DNRLRE_dom"/>
    <property type="match status" value="1"/>
</dbReference>
<feature type="chain" id="PRO_5045220543" evidence="2">
    <location>
        <begin position="45"/>
        <end position="1302"/>
    </location>
</feature>
<keyword evidence="4" id="KW-1185">Reference proteome</keyword>
<evidence type="ECO:0000256" key="2">
    <source>
        <dbReference type="SAM" id="SignalP"/>
    </source>
</evidence>
<keyword evidence="2" id="KW-0732">Signal</keyword>
<proteinExistence type="predicted"/>
<name>A0ABW0E0M9_9ACTN</name>
<accession>A0ABW0E0M9</accession>
<evidence type="ECO:0000313" key="4">
    <source>
        <dbReference type="Proteomes" id="UP001596035"/>
    </source>
</evidence>
<evidence type="ECO:0000313" key="3">
    <source>
        <dbReference type="EMBL" id="MFC5244627.1"/>
    </source>
</evidence>
<feature type="region of interest" description="Disordered" evidence="1">
    <location>
        <begin position="800"/>
        <end position="824"/>
    </location>
</feature>
<organism evidence="3 4">
    <name type="scientific">Streptomyces atrovirens</name>
    <dbReference type="NCBI Taxonomy" id="285556"/>
    <lineage>
        <taxon>Bacteria</taxon>
        <taxon>Bacillati</taxon>
        <taxon>Actinomycetota</taxon>
        <taxon>Actinomycetes</taxon>
        <taxon>Kitasatosporales</taxon>
        <taxon>Streptomycetaceae</taxon>
        <taxon>Streptomyces</taxon>
    </lineage>
</organism>
<comment type="caution">
    <text evidence="3">The sequence shown here is derived from an EMBL/GenBank/DDBJ whole genome shotgun (WGS) entry which is preliminary data.</text>
</comment>
<dbReference type="Proteomes" id="UP001596035">
    <property type="component" value="Unassembled WGS sequence"/>
</dbReference>
<dbReference type="RefSeq" id="WP_344563302.1">
    <property type="nucleotide sequence ID" value="NZ_BAAATG010000029.1"/>
</dbReference>